<dbReference type="Pfam" id="PF12784">
    <property type="entry name" value="PDDEXK_2"/>
    <property type="match status" value="1"/>
</dbReference>
<gene>
    <name evidence="2" type="ORF">FYJ37_10985</name>
</gene>
<dbReference type="EMBL" id="VUMB01000021">
    <property type="protein sequence ID" value="MSS40857.1"/>
    <property type="molecule type" value="Genomic_DNA"/>
</dbReference>
<sequence>MGKTKDLIPLKELNLTNRFLFDEVLEDPQTHQDILSIIFGRDIPLLEQNETEKELRVSPHLRAVRMDVYAMDEEKSVYNTEMQQKKRTDLAKRSRYYQSMIDAGLLEPGIPDYNQLNNSYIIIITPFDLFGYGRYVYTFRAGCLEEPDCCLEDGAVRIFLNTRGKNDGEVSKELVGFLRYVEDTTDEMAADMDSERIKRIHNRVRKVKASEEVGVKYMQAWEERYYDKEEARQEGLEEGRQEGLEEGRQEGREIGKQEGKQEAIKNLIRKKLKKGCSAEEIADILEEELGMIQGLIDEIEKENL</sequence>
<dbReference type="Proteomes" id="UP000462363">
    <property type="component" value="Unassembled WGS sequence"/>
</dbReference>
<protein>
    <submittedName>
        <fullName evidence="2">Rpn family recombination-promoting nuclease/putative transposase</fullName>
    </submittedName>
</protein>
<reference evidence="2 3" key="1">
    <citation type="submission" date="2019-08" db="EMBL/GenBank/DDBJ databases">
        <title>In-depth cultivation of the pig gut microbiome towards novel bacterial diversity and tailored functional studies.</title>
        <authorList>
            <person name="Wylensek D."/>
            <person name="Hitch T.C.A."/>
            <person name="Clavel T."/>
        </authorList>
    </citation>
    <scope>NUCLEOTIDE SEQUENCE [LARGE SCALE GENOMIC DNA]</scope>
    <source>
        <strain evidence="2 3">BL-389-WT-3D</strain>
    </source>
</reference>
<dbReference type="PANTHER" id="PTHR41317">
    <property type="entry name" value="PD-(D_E)XK NUCLEASE FAMILY TRANSPOSASE"/>
    <property type="match status" value="1"/>
</dbReference>
<dbReference type="PANTHER" id="PTHR41317:SF1">
    <property type="entry name" value="PD-(D_E)XK NUCLEASE FAMILY TRANSPOSASE"/>
    <property type="match status" value="1"/>
</dbReference>
<evidence type="ECO:0000256" key="1">
    <source>
        <dbReference type="SAM" id="MobiDB-lite"/>
    </source>
</evidence>
<organism evidence="2 3">
    <name type="scientific">Clostridium scindens (strain JCM 10418 / VPI 12708)</name>
    <dbReference type="NCBI Taxonomy" id="29347"/>
    <lineage>
        <taxon>Bacteria</taxon>
        <taxon>Bacillati</taxon>
        <taxon>Bacillota</taxon>
        <taxon>Clostridia</taxon>
        <taxon>Lachnospirales</taxon>
        <taxon>Lachnospiraceae</taxon>
    </lineage>
</organism>
<feature type="region of interest" description="Disordered" evidence="1">
    <location>
        <begin position="232"/>
        <end position="258"/>
    </location>
</feature>
<proteinExistence type="predicted"/>
<evidence type="ECO:0000313" key="3">
    <source>
        <dbReference type="Proteomes" id="UP000462363"/>
    </source>
</evidence>
<accession>A0A844F9W3</accession>
<dbReference type="NCBIfam" id="TIGR01784">
    <property type="entry name" value="T_den_put_tspse"/>
    <property type="match status" value="1"/>
</dbReference>
<dbReference type="AlphaFoldDB" id="A0A844F9W3"/>
<dbReference type="InterPro" id="IPR010106">
    <property type="entry name" value="RpnA"/>
</dbReference>
<name>A0A844F9W3_CLOSV</name>
<comment type="caution">
    <text evidence="2">The sequence shown here is derived from an EMBL/GenBank/DDBJ whole genome shotgun (WGS) entry which is preliminary data.</text>
</comment>
<evidence type="ECO:0000313" key="2">
    <source>
        <dbReference type="EMBL" id="MSS40857.1"/>
    </source>
</evidence>
<dbReference type="RefSeq" id="WP_154323288.1">
    <property type="nucleotide sequence ID" value="NZ_CAUEXX010000009.1"/>
</dbReference>